<name>A0ABV5N4K2_9ACTN</name>
<proteinExistence type="inferred from homology"/>
<evidence type="ECO:0000313" key="2">
    <source>
        <dbReference type="EMBL" id="MFB9465209.1"/>
    </source>
</evidence>
<protein>
    <recommendedName>
        <fullName evidence="4">Arginase family protein</fullName>
    </recommendedName>
</protein>
<comment type="caution">
    <text evidence="2">The sequence shown here is derived from an EMBL/GenBank/DDBJ whole genome shotgun (WGS) entry which is preliminary data.</text>
</comment>
<dbReference type="InterPro" id="IPR006035">
    <property type="entry name" value="Ureohydrolase"/>
</dbReference>
<sequence length="113" mass="11548">MRELAIIEAPSVLGLRPTGVEDLPAALFAAGLLDVPGAVRAGRVAPPAYDPRRDPGTGVLNGTGIAQYSVRLADALGGVLGTGRFPVVLGGDCSILLGNLLALRRGGRYGLLF</sequence>
<dbReference type="PROSITE" id="PS51409">
    <property type="entry name" value="ARGINASE_2"/>
    <property type="match status" value="1"/>
</dbReference>
<dbReference type="Proteomes" id="UP001589709">
    <property type="component" value="Unassembled WGS sequence"/>
</dbReference>
<evidence type="ECO:0008006" key="4">
    <source>
        <dbReference type="Google" id="ProtNLM"/>
    </source>
</evidence>
<dbReference type="InterPro" id="IPR023696">
    <property type="entry name" value="Ureohydrolase_dom_sf"/>
</dbReference>
<comment type="similarity">
    <text evidence="1">Belongs to the arginase family.</text>
</comment>
<gene>
    <name evidence="2" type="ORF">ACFF45_21445</name>
</gene>
<accession>A0ABV5N4K2</accession>
<organism evidence="2 3">
    <name type="scientific">Streptomyces cinereospinus</name>
    <dbReference type="NCBI Taxonomy" id="285561"/>
    <lineage>
        <taxon>Bacteria</taxon>
        <taxon>Bacillati</taxon>
        <taxon>Actinomycetota</taxon>
        <taxon>Actinomycetes</taxon>
        <taxon>Kitasatosporales</taxon>
        <taxon>Streptomycetaceae</taxon>
        <taxon>Streptomyces</taxon>
    </lineage>
</organism>
<reference evidence="2 3" key="1">
    <citation type="submission" date="2024-09" db="EMBL/GenBank/DDBJ databases">
        <authorList>
            <person name="Sun Q."/>
            <person name="Mori K."/>
        </authorList>
    </citation>
    <scope>NUCLEOTIDE SEQUENCE [LARGE SCALE GENOMIC DNA]</scope>
    <source>
        <strain evidence="2 3">JCM 6917</strain>
    </source>
</reference>
<dbReference type="RefSeq" id="WP_381348037.1">
    <property type="nucleotide sequence ID" value="NZ_JBHMCY010000041.1"/>
</dbReference>
<dbReference type="EMBL" id="JBHMCY010000041">
    <property type="protein sequence ID" value="MFB9465209.1"/>
    <property type="molecule type" value="Genomic_DNA"/>
</dbReference>
<evidence type="ECO:0000313" key="3">
    <source>
        <dbReference type="Proteomes" id="UP001589709"/>
    </source>
</evidence>
<dbReference type="Gene3D" id="3.40.800.10">
    <property type="entry name" value="Ureohydrolase domain"/>
    <property type="match status" value="1"/>
</dbReference>
<keyword evidence="3" id="KW-1185">Reference proteome</keyword>
<evidence type="ECO:0000256" key="1">
    <source>
        <dbReference type="PROSITE-ProRule" id="PRU00742"/>
    </source>
</evidence>
<dbReference type="SUPFAM" id="SSF52768">
    <property type="entry name" value="Arginase/deacetylase"/>
    <property type="match status" value="1"/>
</dbReference>